<protein>
    <recommendedName>
        <fullName evidence="3">Hsp90 co-chaperone Cdc37</fullName>
    </recommendedName>
    <alternativeName>
        <fullName evidence="6">Hsp90 chaperone protein kinase-targeting subunit</fullName>
    </alternativeName>
</protein>
<dbReference type="SMART" id="SM01071">
    <property type="entry name" value="CDC37_N"/>
    <property type="match status" value="1"/>
</dbReference>
<dbReference type="AlphaFoldDB" id="A0A8I6RTJ0"/>
<evidence type="ECO:0000313" key="12">
    <source>
        <dbReference type="EnsemblMetazoa" id="XP_014252218.1"/>
    </source>
</evidence>
<dbReference type="InterPro" id="IPR013855">
    <property type="entry name" value="Cdc37_N_dom"/>
</dbReference>
<dbReference type="PANTHER" id="PTHR12800">
    <property type="entry name" value="CDC37-RELATED"/>
    <property type="match status" value="1"/>
</dbReference>
<evidence type="ECO:0000256" key="6">
    <source>
        <dbReference type="ARBA" id="ARBA00031396"/>
    </source>
</evidence>
<dbReference type="GO" id="GO:0051082">
    <property type="term" value="F:unfolded protein binding"/>
    <property type="evidence" value="ECO:0007669"/>
    <property type="project" value="TreeGrafter"/>
</dbReference>
<dbReference type="Gene3D" id="6.10.140.250">
    <property type="match status" value="1"/>
</dbReference>
<keyword evidence="13" id="KW-1185">Reference proteome</keyword>
<evidence type="ECO:0000256" key="1">
    <source>
        <dbReference type="ARBA" id="ARBA00004496"/>
    </source>
</evidence>
<dbReference type="SMART" id="SM01069">
    <property type="entry name" value="CDC37_C"/>
    <property type="match status" value="1"/>
</dbReference>
<organism evidence="12 13">
    <name type="scientific">Cimex lectularius</name>
    <name type="common">Bed bug</name>
    <name type="synonym">Acanthia lectularia</name>
    <dbReference type="NCBI Taxonomy" id="79782"/>
    <lineage>
        <taxon>Eukaryota</taxon>
        <taxon>Metazoa</taxon>
        <taxon>Ecdysozoa</taxon>
        <taxon>Arthropoda</taxon>
        <taxon>Hexapoda</taxon>
        <taxon>Insecta</taxon>
        <taxon>Pterygota</taxon>
        <taxon>Neoptera</taxon>
        <taxon>Paraneoptera</taxon>
        <taxon>Hemiptera</taxon>
        <taxon>Heteroptera</taxon>
        <taxon>Panheteroptera</taxon>
        <taxon>Cimicomorpha</taxon>
        <taxon>Cimicidae</taxon>
        <taxon>Cimex</taxon>
    </lineage>
</organism>
<dbReference type="GO" id="GO:0051087">
    <property type="term" value="F:protein-folding chaperone binding"/>
    <property type="evidence" value="ECO:0007669"/>
    <property type="project" value="TreeGrafter"/>
</dbReference>
<accession>A0A8I6RTJ0</accession>
<dbReference type="GO" id="GO:0019901">
    <property type="term" value="F:protein kinase binding"/>
    <property type="evidence" value="ECO:0007669"/>
    <property type="project" value="InterPro"/>
</dbReference>
<dbReference type="KEGG" id="clec:106668200"/>
<dbReference type="InterPro" id="IPR013874">
    <property type="entry name" value="Cdc37_Hsp90-bd"/>
</dbReference>
<feature type="domain" description="Cdc37 N-terminal" evidence="11">
    <location>
        <begin position="1"/>
        <end position="124"/>
    </location>
</feature>
<evidence type="ECO:0000313" key="13">
    <source>
        <dbReference type="Proteomes" id="UP000494040"/>
    </source>
</evidence>
<evidence type="ECO:0000256" key="4">
    <source>
        <dbReference type="ARBA" id="ARBA00022490"/>
    </source>
</evidence>
<evidence type="ECO:0000259" key="11">
    <source>
        <dbReference type="SMART" id="SM01071"/>
    </source>
</evidence>
<feature type="domain" description="Cdc37 C-terminal" evidence="9">
    <location>
        <begin position="285"/>
        <end position="354"/>
    </location>
</feature>
<feature type="region of interest" description="Disordered" evidence="8">
    <location>
        <begin position="1"/>
        <end position="25"/>
    </location>
</feature>
<keyword evidence="4" id="KW-0963">Cytoplasm</keyword>
<dbReference type="FunFam" id="1.20.58.610:FF:000001">
    <property type="entry name" value="Hsp90 co-chaperone Cdc37-like 1"/>
    <property type="match status" value="1"/>
</dbReference>
<keyword evidence="7" id="KW-0175">Coiled coil</keyword>
<proteinExistence type="inferred from homology"/>
<feature type="domain" description="Cdc37 Hsp90 binding" evidence="10">
    <location>
        <begin position="127"/>
        <end position="281"/>
    </location>
</feature>
<sequence>MVDYSKWKSIEISDDEDETHPNIDTPSLFRWKHQWRVQRMEEARKEKDDLKKAKESNEKKMAEIKVKLAEGDSSGPDVSMLRATLKELEELEEKLNRREEELKTKERLTPWNVDTISQPGFTKTLISKPLPEEVMSMLSEIEISKRMQDFIKQNEKQVKEFGSLQRYDESQKFLKENPHLVCEDTANYLVIWCINLELEDKQTTSQLVAHQCICMQYIIGLAKQLCVDPRACVDSFYTKIQTCDEEYKARFEKEQRDFVEKIRQRAAEKLVEAYKKHIPGDQKDRLGPGGLDPIEVFVSLPPKMKECFEKQDVTLLQKTVAGMSREEVVYHMKRCIDSGLWVPNEDKNQTQVATVLNNSDKN</sequence>
<evidence type="ECO:0000256" key="7">
    <source>
        <dbReference type="SAM" id="Coils"/>
    </source>
</evidence>
<keyword evidence="5" id="KW-0143">Chaperone</keyword>
<dbReference type="GO" id="GO:0005737">
    <property type="term" value="C:cytoplasm"/>
    <property type="evidence" value="ECO:0007669"/>
    <property type="project" value="UniProtKB-SubCell"/>
</dbReference>
<dbReference type="OMA" id="WNIDTIG"/>
<evidence type="ECO:0000256" key="3">
    <source>
        <dbReference type="ARBA" id="ARBA00020496"/>
    </source>
</evidence>
<gene>
    <name evidence="12" type="primary">106668200</name>
</gene>
<evidence type="ECO:0000259" key="10">
    <source>
        <dbReference type="SMART" id="SM01070"/>
    </source>
</evidence>
<dbReference type="SUPFAM" id="SSF101391">
    <property type="entry name" value="Hsp90 co-chaperone CDC37"/>
    <property type="match status" value="1"/>
</dbReference>
<dbReference type="GO" id="GO:0006457">
    <property type="term" value="P:protein folding"/>
    <property type="evidence" value="ECO:0007669"/>
    <property type="project" value="TreeGrafter"/>
</dbReference>
<evidence type="ECO:0000259" key="9">
    <source>
        <dbReference type="SMART" id="SM01069"/>
    </source>
</evidence>
<dbReference type="PANTHER" id="PTHR12800:SF4">
    <property type="entry name" value="HSP90 CO-CHAPERONE CDC37"/>
    <property type="match status" value="1"/>
</dbReference>
<dbReference type="Pfam" id="PF03234">
    <property type="entry name" value="CDC37_N"/>
    <property type="match status" value="1"/>
</dbReference>
<comment type="similarity">
    <text evidence="2">Belongs to the CDC37 family.</text>
</comment>
<feature type="coiled-coil region" evidence="7">
    <location>
        <begin position="37"/>
        <end position="108"/>
    </location>
</feature>
<reference evidence="12" key="1">
    <citation type="submission" date="2022-01" db="UniProtKB">
        <authorList>
            <consortium name="EnsemblMetazoa"/>
        </authorList>
    </citation>
    <scope>IDENTIFICATION</scope>
</reference>
<dbReference type="GO" id="GO:0031072">
    <property type="term" value="F:heat shock protein binding"/>
    <property type="evidence" value="ECO:0007669"/>
    <property type="project" value="TreeGrafter"/>
</dbReference>
<feature type="compositionally biased region" description="Basic and acidic residues" evidence="8">
    <location>
        <begin position="1"/>
        <end position="11"/>
    </location>
</feature>
<dbReference type="SMART" id="SM01070">
    <property type="entry name" value="CDC37_M"/>
    <property type="match status" value="1"/>
</dbReference>
<dbReference type="GO" id="GO:0050821">
    <property type="term" value="P:protein stabilization"/>
    <property type="evidence" value="ECO:0007669"/>
    <property type="project" value="TreeGrafter"/>
</dbReference>
<dbReference type="Proteomes" id="UP000494040">
    <property type="component" value="Unassembled WGS sequence"/>
</dbReference>
<dbReference type="Pfam" id="PF08565">
    <property type="entry name" value="CDC37_M"/>
    <property type="match status" value="1"/>
</dbReference>
<dbReference type="EnsemblMetazoa" id="XM_014396732.2">
    <property type="protein sequence ID" value="XP_014252218.1"/>
    <property type="gene ID" value="LOC106668200"/>
</dbReference>
<evidence type="ECO:0000256" key="8">
    <source>
        <dbReference type="SAM" id="MobiDB-lite"/>
    </source>
</evidence>
<dbReference type="InterPro" id="IPR038189">
    <property type="entry name" value="Cdc37_Hsp90-bd_sf"/>
</dbReference>
<dbReference type="OrthoDB" id="440202at2759"/>
<dbReference type="Pfam" id="PF08564">
    <property type="entry name" value="CDC37_C"/>
    <property type="match status" value="1"/>
</dbReference>
<comment type="subcellular location">
    <subcellularLocation>
        <location evidence="1">Cytoplasm</location>
    </subcellularLocation>
</comment>
<evidence type="ECO:0000256" key="2">
    <source>
        <dbReference type="ARBA" id="ARBA00006222"/>
    </source>
</evidence>
<dbReference type="InterPro" id="IPR013873">
    <property type="entry name" value="Cdc37_C"/>
</dbReference>
<dbReference type="Gene3D" id="1.20.58.610">
    <property type="entry name" value="Cdc37, Hsp90 binding domain"/>
    <property type="match status" value="1"/>
</dbReference>
<evidence type="ECO:0000256" key="5">
    <source>
        <dbReference type="ARBA" id="ARBA00023186"/>
    </source>
</evidence>
<name>A0A8I6RTJ0_CIMLE</name>
<dbReference type="InterPro" id="IPR004918">
    <property type="entry name" value="Cdc37"/>
</dbReference>